<dbReference type="Proteomes" id="UP000440367">
    <property type="component" value="Unassembled WGS sequence"/>
</dbReference>
<dbReference type="AlphaFoldDB" id="A0A6A3T6P1"/>
<proteinExistence type="predicted"/>
<evidence type="ECO:0000313" key="1">
    <source>
        <dbReference type="EMBL" id="KAE9017614.1"/>
    </source>
</evidence>
<accession>A0A6A3T6P1</accession>
<evidence type="ECO:0000313" key="3">
    <source>
        <dbReference type="EMBL" id="KAE9239235.1"/>
    </source>
</evidence>
<dbReference type="EMBL" id="QXGA01001136">
    <property type="protein sequence ID" value="KAE9127959.1"/>
    <property type="molecule type" value="Genomic_DNA"/>
</dbReference>
<evidence type="ECO:0000313" key="2">
    <source>
        <dbReference type="EMBL" id="KAE9127959.1"/>
    </source>
</evidence>
<protein>
    <submittedName>
        <fullName evidence="2">Uncharacterized protein</fullName>
    </submittedName>
</protein>
<sequence length="43" mass="4827">MSDESDAQSHIEFAEGSHLAARDIEAWHYRIKQTVPAACLGRE</sequence>
<dbReference type="EMBL" id="QXGD01000452">
    <property type="protein sequence ID" value="KAE9239235.1"/>
    <property type="molecule type" value="Genomic_DNA"/>
</dbReference>
<reference evidence="4 5" key="1">
    <citation type="submission" date="2018-08" db="EMBL/GenBank/DDBJ databases">
        <title>Genomic investigation of the strawberry pathogen Phytophthora fragariae indicates pathogenicity is determined by transcriptional variation in three key races.</title>
        <authorList>
            <person name="Adams T.M."/>
            <person name="Armitage A.D."/>
            <person name="Sobczyk M.K."/>
            <person name="Bates H.J."/>
            <person name="Dunwell J.M."/>
            <person name="Nellist C.F."/>
            <person name="Harrison R.J."/>
        </authorList>
    </citation>
    <scope>NUCLEOTIDE SEQUENCE [LARGE SCALE GENOMIC DNA]</scope>
    <source>
        <strain evidence="3 4">BC-1</strain>
        <strain evidence="2 5">NOV-5</strain>
        <strain evidence="1 6">SCRP245</strain>
    </source>
</reference>
<name>A0A6A3T6P1_9STRA</name>
<evidence type="ECO:0000313" key="6">
    <source>
        <dbReference type="Proteomes" id="UP000460718"/>
    </source>
</evidence>
<organism evidence="2 5">
    <name type="scientific">Phytophthora fragariae</name>
    <dbReference type="NCBI Taxonomy" id="53985"/>
    <lineage>
        <taxon>Eukaryota</taxon>
        <taxon>Sar</taxon>
        <taxon>Stramenopiles</taxon>
        <taxon>Oomycota</taxon>
        <taxon>Peronosporomycetes</taxon>
        <taxon>Peronosporales</taxon>
        <taxon>Peronosporaceae</taxon>
        <taxon>Phytophthora</taxon>
    </lineage>
</organism>
<dbReference type="Proteomes" id="UP000460718">
    <property type="component" value="Unassembled WGS sequence"/>
</dbReference>
<dbReference type="Proteomes" id="UP000440732">
    <property type="component" value="Unassembled WGS sequence"/>
</dbReference>
<dbReference type="EMBL" id="QXFW01000282">
    <property type="protein sequence ID" value="KAE9017614.1"/>
    <property type="molecule type" value="Genomic_DNA"/>
</dbReference>
<evidence type="ECO:0000313" key="4">
    <source>
        <dbReference type="Proteomes" id="UP000440367"/>
    </source>
</evidence>
<gene>
    <name evidence="3" type="ORF">PF002_g10366</name>
    <name evidence="2" type="ORF">PF006_g16398</name>
    <name evidence="1" type="ORF">PF011_g6634</name>
</gene>
<comment type="caution">
    <text evidence="2">The sequence shown here is derived from an EMBL/GenBank/DDBJ whole genome shotgun (WGS) entry which is preliminary data.</text>
</comment>
<evidence type="ECO:0000313" key="5">
    <source>
        <dbReference type="Proteomes" id="UP000440732"/>
    </source>
</evidence>